<reference evidence="1" key="2">
    <citation type="submission" date="2020-09" db="EMBL/GenBank/DDBJ databases">
        <authorList>
            <person name="Sun Q."/>
            <person name="Kim S."/>
        </authorList>
    </citation>
    <scope>NUCLEOTIDE SEQUENCE</scope>
    <source>
        <strain evidence="1">KCTC 23310</strain>
    </source>
</reference>
<dbReference type="Proteomes" id="UP000638981">
    <property type="component" value="Unassembled WGS sequence"/>
</dbReference>
<organism evidence="1 2">
    <name type="scientific">Neogemmobacter tilapiae</name>
    <dbReference type="NCBI Taxonomy" id="875041"/>
    <lineage>
        <taxon>Bacteria</taxon>
        <taxon>Pseudomonadati</taxon>
        <taxon>Pseudomonadota</taxon>
        <taxon>Alphaproteobacteria</taxon>
        <taxon>Rhodobacterales</taxon>
        <taxon>Paracoccaceae</taxon>
        <taxon>Neogemmobacter</taxon>
    </lineage>
</organism>
<dbReference type="EMBL" id="BMYJ01000014">
    <property type="protein sequence ID" value="GHC66479.1"/>
    <property type="molecule type" value="Genomic_DNA"/>
</dbReference>
<protein>
    <submittedName>
        <fullName evidence="1">Uncharacterized protein</fullName>
    </submittedName>
</protein>
<sequence length="68" mass="7515">MGETIEQGGGHFGVAKNRGPFAEAEVGCDHDAGALVELAQQMEEQRSARCTERQIELLPDLWTDFRVI</sequence>
<keyword evidence="2" id="KW-1185">Reference proteome</keyword>
<dbReference type="AlphaFoldDB" id="A0A918TWK9"/>
<evidence type="ECO:0000313" key="2">
    <source>
        <dbReference type="Proteomes" id="UP000638981"/>
    </source>
</evidence>
<proteinExistence type="predicted"/>
<gene>
    <name evidence="1" type="ORF">GCM10007315_34050</name>
</gene>
<accession>A0A918TWK9</accession>
<evidence type="ECO:0000313" key="1">
    <source>
        <dbReference type="EMBL" id="GHC66479.1"/>
    </source>
</evidence>
<comment type="caution">
    <text evidence="1">The sequence shown here is derived from an EMBL/GenBank/DDBJ whole genome shotgun (WGS) entry which is preliminary data.</text>
</comment>
<reference evidence="1" key="1">
    <citation type="journal article" date="2014" name="Int. J. Syst. Evol. Microbiol.">
        <title>Complete genome sequence of Corynebacterium casei LMG S-19264T (=DSM 44701T), isolated from a smear-ripened cheese.</title>
        <authorList>
            <consortium name="US DOE Joint Genome Institute (JGI-PGF)"/>
            <person name="Walter F."/>
            <person name="Albersmeier A."/>
            <person name="Kalinowski J."/>
            <person name="Ruckert C."/>
        </authorList>
    </citation>
    <scope>NUCLEOTIDE SEQUENCE</scope>
    <source>
        <strain evidence="1">KCTC 23310</strain>
    </source>
</reference>
<name>A0A918TWK9_9RHOB</name>